<proteinExistence type="predicted"/>
<reference evidence="2 3" key="1">
    <citation type="submission" date="2019-06" db="EMBL/GenBank/DDBJ databases">
        <title>Genomics analysis of Aphanomyces spp. identifies a new class of oomycete effector associated with host adaptation.</title>
        <authorList>
            <person name="Gaulin E."/>
        </authorList>
    </citation>
    <scope>NUCLEOTIDE SEQUENCE [LARGE SCALE GENOMIC DNA]</scope>
    <source>
        <strain evidence="2 3">E</strain>
    </source>
</reference>
<accession>A0A6A5ALG4</accession>
<name>A0A6A5ALG4_APHAT</name>
<dbReference type="AlphaFoldDB" id="A0A6A5ALG4"/>
<evidence type="ECO:0000256" key="1">
    <source>
        <dbReference type="SAM" id="Phobius"/>
    </source>
</evidence>
<gene>
    <name evidence="2" type="ORF">AaE_005839</name>
</gene>
<evidence type="ECO:0000313" key="3">
    <source>
        <dbReference type="Proteomes" id="UP000469452"/>
    </source>
</evidence>
<evidence type="ECO:0000313" key="2">
    <source>
        <dbReference type="EMBL" id="KAF0753022.1"/>
    </source>
</evidence>
<comment type="caution">
    <text evidence="2">The sequence shown here is derived from an EMBL/GenBank/DDBJ whole genome shotgun (WGS) entry which is preliminary data.</text>
</comment>
<keyword evidence="1" id="KW-0472">Membrane</keyword>
<protein>
    <submittedName>
        <fullName evidence="2">Uncharacterized protein</fullName>
    </submittedName>
</protein>
<keyword evidence="1" id="KW-1133">Transmembrane helix</keyword>
<feature type="transmembrane region" description="Helical" evidence="1">
    <location>
        <begin position="115"/>
        <end position="135"/>
    </location>
</feature>
<dbReference type="Proteomes" id="UP000469452">
    <property type="component" value="Unassembled WGS sequence"/>
</dbReference>
<dbReference type="EMBL" id="VJMI01011349">
    <property type="protein sequence ID" value="KAF0753022.1"/>
    <property type="molecule type" value="Genomic_DNA"/>
</dbReference>
<organism evidence="2 3">
    <name type="scientific">Aphanomyces astaci</name>
    <name type="common">Crayfish plague agent</name>
    <dbReference type="NCBI Taxonomy" id="112090"/>
    <lineage>
        <taxon>Eukaryota</taxon>
        <taxon>Sar</taxon>
        <taxon>Stramenopiles</taxon>
        <taxon>Oomycota</taxon>
        <taxon>Saprolegniomycetes</taxon>
        <taxon>Saprolegniales</taxon>
        <taxon>Verrucalvaceae</taxon>
        <taxon>Aphanomyces</taxon>
    </lineage>
</organism>
<sequence length="138" mass="15870">MRTFIYDLQKQNQALAFEQQHLATVEFPQLAAACEDNKRLHDAVLDRLNSTKVRMAQDVANIEALYVVRKGIIDKVKSTAFDLNTNEPIELEKIMHDPTSHVDLHMYVCDFPSSCILLLADIYIVYYCCFVQIAFDLI</sequence>
<keyword evidence="1" id="KW-0812">Transmembrane</keyword>